<keyword evidence="3" id="KW-1185">Reference proteome</keyword>
<dbReference type="GeneID" id="20284100"/>
<keyword evidence="2" id="KW-0255">Endonuclease</keyword>
<accession>A0A067YXJ0</accession>
<dbReference type="Proteomes" id="UP000028463">
    <property type="component" value="Segment"/>
</dbReference>
<feature type="domain" description="HNH nuclease" evidence="1">
    <location>
        <begin position="51"/>
        <end position="95"/>
    </location>
</feature>
<evidence type="ECO:0000259" key="1">
    <source>
        <dbReference type="Pfam" id="PF13392"/>
    </source>
</evidence>
<name>A0A067YXJ0_9CAUD</name>
<organism evidence="2 3">
    <name type="scientific">Escherichia phage vB_EcoS_AHP42</name>
    <dbReference type="NCBI Taxonomy" id="1416028"/>
    <lineage>
        <taxon>Viruses</taxon>
        <taxon>Duplodnaviria</taxon>
        <taxon>Heunggongvirae</taxon>
        <taxon>Uroviricota</taxon>
        <taxon>Caudoviricetes</taxon>
        <taxon>Drexlerviridae</taxon>
        <taxon>Rogunavirinae</taxon>
        <taxon>Rogunavirus</taxon>
        <taxon>Rogunavirus AHP42</taxon>
    </lineage>
</organism>
<dbReference type="KEGG" id="vg:20284100"/>
<dbReference type="GO" id="GO:0004519">
    <property type="term" value="F:endonuclease activity"/>
    <property type="evidence" value="ECO:0007669"/>
    <property type="project" value="UniProtKB-KW"/>
</dbReference>
<sequence>MNWNEIFEYRDGKLYWKVKLSRKVKVGSEAGCSSYANKGYCIIKVQGKVKLRHRIIWEMHNGPIPEKMEIDHIKGVDFGDFIENLRCVTKIDNQRNTKRPRTNNSGVIGVCFCSSSCKWKASIGDGSGKSGKVVYFGDSFDEAVRARRIAEIEFGYHKNHGR</sequence>
<evidence type="ECO:0000313" key="2">
    <source>
        <dbReference type="EMBL" id="AHI60568.1"/>
    </source>
</evidence>
<dbReference type="SUPFAM" id="SSF54060">
    <property type="entry name" value="His-Me finger endonucleases"/>
    <property type="match status" value="1"/>
</dbReference>
<dbReference type="RefSeq" id="YP_009056538.1">
    <property type="nucleotide sequence ID" value="NC_024793.1"/>
</dbReference>
<dbReference type="Gene3D" id="3.90.75.20">
    <property type="match status" value="1"/>
</dbReference>
<dbReference type="CDD" id="cd00085">
    <property type="entry name" value="HNHc"/>
    <property type="match status" value="1"/>
</dbReference>
<keyword evidence="2" id="KW-0378">Hydrolase</keyword>
<dbReference type="OrthoDB" id="21336at10239"/>
<dbReference type="Pfam" id="PF13392">
    <property type="entry name" value="HNH_3"/>
    <property type="match status" value="1"/>
</dbReference>
<reference evidence="2 3" key="1">
    <citation type="journal article" date="2014" name="PLoS ONE">
        <title>Four Escherichia coli O157:H7 Phages: A New Bacteriophage Genus and Taxonomic Classification of T1-Like Phages.</title>
        <authorList>
            <person name="Niu Y.D."/>
            <person name="McAllister T.A."/>
            <person name="Nash J.H."/>
            <person name="Kropinski A.M."/>
            <person name="Stanford K."/>
        </authorList>
    </citation>
    <scope>NUCLEOTIDE SEQUENCE [LARGE SCALE GENOMIC DNA]</scope>
</reference>
<gene>
    <name evidence="2" type="ORF">AHP42_22</name>
</gene>
<dbReference type="InterPro" id="IPR044925">
    <property type="entry name" value="His-Me_finger_sf"/>
</dbReference>
<keyword evidence="2" id="KW-0540">Nuclease</keyword>
<proteinExistence type="predicted"/>
<dbReference type="EMBL" id="KF771237">
    <property type="protein sequence ID" value="AHI60568.1"/>
    <property type="molecule type" value="Genomic_DNA"/>
</dbReference>
<dbReference type="InterPro" id="IPR003615">
    <property type="entry name" value="HNH_nuc"/>
</dbReference>
<protein>
    <submittedName>
        <fullName evidence="2">HNH endonuclease</fullName>
    </submittedName>
</protein>
<evidence type="ECO:0000313" key="3">
    <source>
        <dbReference type="Proteomes" id="UP000028463"/>
    </source>
</evidence>